<name>A0A1H0M8Q6_STREI</name>
<accession>A0A1H0M8Q6</accession>
<dbReference type="PROSITE" id="PS50931">
    <property type="entry name" value="HTH_LYSR"/>
    <property type="match status" value="1"/>
</dbReference>
<dbReference type="Proteomes" id="UP000183816">
    <property type="component" value="Unassembled WGS sequence"/>
</dbReference>
<dbReference type="InterPro" id="IPR036388">
    <property type="entry name" value="WH-like_DNA-bd_sf"/>
</dbReference>
<comment type="similarity">
    <text evidence="1">Belongs to the LysR transcriptional regulatory family.</text>
</comment>
<dbReference type="InterPro" id="IPR005119">
    <property type="entry name" value="LysR_subst-bd"/>
</dbReference>
<dbReference type="InterPro" id="IPR036390">
    <property type="entry name" value="WH_DNA-bd_sf"/>
</dbReference>
<dbReference type="InterPro" id="IPR000847">
    <property type="entry name" value="LysR_HTH_N"/>
</dbReference>
<gene>
    <name evidence="7" type="ORF">SAMN05216347_102240</name>
</gene>
<feature type="domain" description="HTH lysR-type" evidence="6">
    <location>
        <begin position="64"/>
        <end position="116"/>
    </location>
</feature>
<keyword evidence="5" id="KW-0472">Membrane</keyword>
<dbReference type="Gene3D" id="1.10.10.10">
    <property type="entry name" value="Winged helix-like DNA-binding domain superfamily/Winged helix DNA-binding domain"/>
    <property type="match status" value="1"/>
</dbReference>
<feature type="transmembrane region" description="Helical" evidence="5">
    <location>
        <begin position="12"/>
        <end position="33"/>
    </location>
</feature>
<proteinExistence type="inferred from homology"/>
<keyword evidence="5" id="KW-1133">Transmembrane helix</keyword>
<evidence type="ECO:0000259" key="6">
    <source>
        <dbReference type="PROSITE" id="PS50931"/>
    </source>
</evidence>
<protein>
    <submittedName>
        <fullName evidence="7">DNA-binding transcriptional regulator, LysR family</fullName>
    </submittedName>
</protein>
<dbReference type="CDD" id="cd05466">
    <property type="entry name" value="PBP2_LTTR_substrate"/>
    <property type="match status" value="1"/>
</dbReference>
<dbReference type="SUPFAM" id="SSF53850">
    <property type="entry name" value="Periplasmic binding protein-like II"/>
    <property type="match status" value="1"/>
</dbReference>
<evidence type="ECO:0000256" key="1">
    <source>
        <dbReference type="ARBA" id="ARBA00009437"/>
    </source>
</evidence>
<reference evidence="7 8" key="1">
    <citation type="submission" date="2016-10" db="EMBL/GenBank/DDBJ databases">
        <authorList>
            <person name="de Groot N.N."/>
        </authorList>
    </citation>
    <scope>NUCLEOTIDE SEQUENCE [LARGE SCALE GENOMIC DNA]</scope>
    <source>
        <strain evidence="7 8">Sb04</strain>
    </source>
</reference>
<dbReference type="AlphaFoldDB" id="A0A1H0M8Q6"/>
<evidence type="ECO:0000256" key="2">
    <source>
        <dbReference type="ARBA" id="ARBA00023015"/>
    </source>
</evidence>
<dbReference type="EMBL" id="FNJK01000002">
    <property type="protein sequence ID" value="SDO76774.1"/>
    <property type="molecule type" value="Genomic_DNA"/>
</dbReference>
<evidence type="ECO:0000256" key="5">
    <source>
        <dbReference type="SAM" id="Phobius"/>
    </source>
</evidence>
<evidence type="ECO:0000256" key="4">
    <source>
        <dbReference type="ARBA" id="ARBA00023163"/>
    </source>
</evidence>
<dbReference type="GO" id="GO:0000976">
    <property type="term" value="F:transcription cis-regulatory region binding"/>
    <property type="evidence" value="ECO:0007669"/>
    <property type="project" value="TreeGrafter"/>
</dbReference>
<keyword evidence="4" id="KW-0804">Transcription</keyword>
<evidence type="ECO:0000256" key="3">
    <source>
        <dbReference type="ARBA" id="ARBA00023125"/>
    </source>
</evidence>
<evidence type="ECO:0000313" key="7">
    <source>
        <dbReference type="EMBL" id="SDO76774.1"/>
    </source>
</evidence>
<keyword evidence="2" id="KW-0805">Transcription regulation</keyword>
<dbReference type="Pfam" id="PF00126">
    <property type="entry name" value="HTH_1"/>
    <property type="match status" value="1"/>
</dbReference>
<keyword evidence="3 7" id="KW-0238">DNA-binding</keyword>
<organism evidence="7 8">
    <name type="scientific">Streptococcus equinus</name>
    <name type="common">Streptococcus bovis</name>
    <dbReference type="NCBI Taxonomy" id="1335"/>
    <lineage>
        <taxon>Bacteria</taxon>
        <taxon>Bacillati</taxon>
        <taxon>Bacillota</taxon>
        <taxon>Bacilli</taxon>
        <taxon>Lactobacillales</taxon>
        <taxon>Streptococcaceae</taxon>
        <taxon>Streptococcus</taxon>
    </lineage>
</organism>
<dbReference type="Gene3D" id="3.40.190.290">
    <property type="match status" value="1"/>
</dbReference>
<evidence type="ECO:0000313" key="8">
    <source>
        <dbReference type="Proteomes" id="UP000183816"/>
    </source>
</evidence>
<dbReference type="PANTHER" id="PTHR30126:SF40">
    <property type="entry name" value="HTH-TYPE TRANSCRIPTIONAL REGULATOR GLTR"/>
    <property type="match status" value="1"/>
</dbReference>
<dbReference type="SUPFAM" id="SSF46785">
    <property type="entry name" value="Winged helix' DNA-binding domain"/>
    <property type="match status" value="1"/>
</dbReference>
<keyword evidence="5" id="KW-0812">Transmembrane</keyword>
<dbReference type="Pfam" id="PF03466">
    <property type="entry name" value="LysR_substrate"/>
    <property type="match status" value="1"/>
</dbReference>
<dbReference type="GO" id="GO:0003700">
    <property type="term" value="F:DNA-binding transcription factor activity"/>
    <property type="evidence" value="ECO:0007669"/>
    <property type="project" value="InterPro"/>
</dbReference>
<dbReference type="PANTHER" id="PTHR30126">
    <property type="entry name" value="HTH-TYPE TRANSCRIPTIONAL REGULATOR"/>
    <property type="match status" value="1"/>
</dbReference>
<sequence>MSTFYNFQNFISIVYVRFPYISTKFYVFLAIFLKKRPTLEDLNITFVYVKIKNMKFNYKLSIFDLKLIKDIYETQSFSEAAKLNNISQPAVSKRVKEISNNLCEVFLRKNKKISLTPKGREIYQFANQTLLAYNTLLDNLESNFEETIILGSDTSYLKTYLSTIQDNLPENRKLNVQTYSNSHQIFQALLDEQIDLGIMSGSYTQKGVLKIPLRADKLMIVGQKDLIKAFDKGEKTLFLLYHMTSSYHNFLKEFIKINQLPTQHHISIDNLSLIEHEVLKGTGITIVSQDIAERLLDNETIISSSKKFKDILVKTYAIVKMDNKHYQDLISIIQKLKK</sequence>